<accession>A0ABS6J629</accession>
<reference evidence="2 3" key="1">
    <citation type="submission" date="2021-06" db="EMBL/GenBank/DDBJ databases">
        <title>Rhodobacteraceae bacterium strain HSP-20.</title>
        <authorList>
            <person name="Chen W.-M."/>
        </authorList>
    </citation>
    <scope>NUCLEOTIDE SEQUENCE [LARGE SCALE GENOMIC DNA]</scope>
    <source>
        <strain evidence="2 3">HSP-20</strain>
    </source>
</reference>
<proteinExistence type="predicted"/>
<dbReference type="InterPro" id="IPR027266">
    <property type="entry name" value="TrmE/GcvT-like"/>
</dbReference>
<organism evidence="2 3">
    <name type="scientific">Paragemmobacter amnigenus</name>
    <dbReference type="NCBI Taxonomy" id="2852097"/>
    <lineage>
        <taxon>Bacteria</taxon>
        <taxon>Pseudomonadati</taxon>
        <taxon>Pseudomonadota</taxon>
        <taxon>Alphaproteobacteria</taxon>
        <taxon>Rhodobacterales</taxon>
        <taxon>Paracoccaceae</taxon>
        <taxon>Paragemmobacter</taxon>
    </lineage>
</organism>
<sequence length="183" mass="19029">MPELIAKSALHGQAPKVALGTTLSEGVVEKMVSVAPYPGRGAAVDAVLGALGLRFPAAGEAVAAGDVRLIWVGRGMAFLLGADAPAGLAEHAALTDQADGWAVLRIAGPVAVDALMRPFPVDLRAAAFPVGKVARVPLNHMQAVLCRTGEDAFEIMVFRSMARTAWHEIAEAMDVLEARARAS</sequence>
<protein>
    <submittedName>
        <fullName evidence="2">Sarcosine oxidase subunit gamma</fullName>
    </submittedName>
</protein>
<dbReference type="SUPFAM" id="SSF103025">
    <property type="entry name" value="Folate-binding domain"/>
    <property type="match status" value="1"/>
</dbReference>
<dbReference type="Pfam" id="PF01571">
    <property type="entry name" value="GCV_T"/>
    <property type="match status" value="1"/>
</dbReference>
<evidence type="ECO:0000313" key="3">
    <source>
        <dbReference type="Proteomes" id="UP000731907"/>
    </source>
</evidence>
<feature type="domain" description="GCVT N-terminal" evidence="1">
    <location>
        <begin position="91"/>
        <end position="174"/>
    </location>
</feature>
<comment type="caution">
    <text evidence="2">The sequence shown here is derived from an EMBL/GenBank/DDBJ whole genome shotgun (WGS) entry which is preliminary data.</text>
</comment>
<dbReference type="InterPro" id="IPR006222">
    <property type="entry name" value="GCVT_N"/>
</dbReference>
<name>A0ABS6J629_9RHOB</name>
<keyword evidence="3" id="KW-1185">Reference proteome</keyword>
<dbReference type="Gene3D" id="3.30.1360.120">
    <property type="entry name" value="Probable tRNA modification gtpase trme, domain 1"/>
    <property type="match status" value="1"/>
</dbReference>
<dbReference type="Proteomes" id="UP000731907">
    <property type="component" value="Unassembled WGS sequence"/>
</dbReference>
<evidence type="ECO:0000259" key="1">
    <source>
        <dbReference type="Pfam" id="PF01571"/>
    </source>
</evidence>
<gene>
    <name evidence="2" type="ORF">GU927_015325</name>
</gene>
<evidence type="ECO:0000313" key="2">
    <source>
        <dbReference type="EMBL" id="MBU9699221.1"/>
    </source>
</evidence>
<dbReference type="RefSeq" id="WP_161763350.1">
    <property type="nucleotide sequence ID" value="NZ_JAAATX020000011.1"/>
</dbReference>
<dbReference type="EMBL" id="JAAATX020000011">
    <property type="protein sequence ID" value="MBU9699221.1"/>
    <property type="molecule type" value="Genomic_DNA"/>
</dbReference>